<dbReference type="Pfam" id="PF12388">
    <property type="entry name" value="Peptidase_M57"/>
    <property type="match status" value="1"/>
</dbReference>
<evidence type="ECO:0000313" key="2">
    <source>
        <dbReference type="EMBL" id="SHG43110.1"/>
    </source>
</evidence>
<feature type="chain" id="PRO_5009911435" evidence="1">
    <location>
        <begin position="26"/>
        <end position="270"/>
    </location>
</feature>
<dbReference type="AlphaFoldDB" id="A0A1M5JS42"/>
<keyword evidence="3" id="KW-1185">Reference proteome</keyword>
<dbReference type="OrthoDB" id="785995at2"/>
<name>A0A1M5JS42_9SPHI</name>
<dbReference type="STRING" id="288992.SAMN04488522_105483"/>
<proteinExistence type="predicted"/>
<dbReference type="EMBL" id="FQUQ01000005">
    <property type="protein sequence ID" value="SHG43110.1"/>
    <property type="molecule type" value="Genomic_DNA"/>
</dbReference>
<feature type="signal peptide" evidence="1">
    <location>
        <begin position="1"/>
        <end position="25"/>
    </location>
</feature>
<dbReference type="SUPFAM" id="SSF55486">
    <property type="entry name" value="Metalloproteases ('zincins'), catalytic domain"/>
    <property type="match status" value="1"/>
</dbReference>
<keyword evidence="1" id="KW-0732">Signal</keyword>
<dbReference type="InterPro" id="IPR024079">
    <property type="entry name" value="MetalloPept_cat_dom_sf"/>
</dbReference>
<dbReference type="InterPro" id="IPR024653">
    <property type="entry name" value="Peptidase_M10/M27/M57"/>
</dbReference>
<dbReference type="GO" id="GO:0008237">
    <property type="term" value="F:metallopeptidase activity"/>
    <property type="evidence" value="ECO:0007669"/>
    <property type="project" value="InterPro"/>
</dbReference>
<gene>
    <name evidence="2" type="ORF">SAMN04488522_105483</name>
</gene>
<sequence>MNTKHYLKKVSLLSCILLLSSIVSSCKKEEATTIPNAQDEIASSIAYFVKQGFKAEDVVFKDGKFILDKDIVISAEEVATRIKNETAPGSPQTEHWRHNYIVKNPYHKNIRLYIEPNVPLDWKTAVQGAISNWNNMDGNGLNIELGMSISGSASASDTRVFMGYENADWIARAYLPTSNGRPGVSIEINSKYNGLISSEKLFAITHELGHTIGFNHTDQNVGIFIQGTYPWQTTPPLVDPNSVMNSVVLSWNGFTTGDVQATKILYPRIL</sequence>
<organism evidence="2 3">
    <name type="scientific">Pedobacter caeni</name>
    <dbReference type="NCBI Taxonomy" id="288992"/>
    <lineage>
        <taxon>Bacteria</taxon>
        <taxon>Pseudomonadati</taxon>
        <taxon>Bacteroidota</taxon>
        <taxon>Sphingobacteriia</taxon>
        <taxon>Sphingobacteriales</taxon>
        <taxon>Sphingobacteriaceae</taxon>
        <taxon>Pedobacter</taxon>
    </lineage>
</organism>
<dbReference type="PROSITE" id="PS51257">
    <property type="entry name" value="PROKAR_LIPOPROTEIN"/>
    <property type="match status" value="1"/>
</dbReference>
<dbReference type="RefSeq" id="WP_073235276.1">
    <property type="nucleotide sequence ID" value="NZ_FQUQ01000005.1"/>
</dbReference>
<evidence type="ECO:0000313" key="3">
    <source>
        <dbReference type="Proteomes" id="UP000184287"/>
    </source>
</evidence>
<accession>A0A1M5JS42</accession>
<dbReference type="Proteomes" id="UP000184287">
    <property type="component" value="Unassembled WGS sequence"/>
</dbReference>
<dbReference type="Gene3D" id="3.40.390.10">
    <property type="entry name" value="Collagenase (Catalytic Domain)"/>
    <property type="match status" value="1"/>
</dbReference>
<protein>
    <submittedName>
        <fullName evidence="2">Dual-action HEIGH metallo-peptidase</fullName>
    </submittedName>
</protein>
<reference evidence="3" key="1">
    <citation type="submission" date="2016-11" db="EMBL/GenBank/DDBJ databases">
        <authorList>
            <person name="Varghese N."/>
            <person name="Submissions S."/>
        </authorList>
    </citation>
    <scope>NUCLEOTIDE SEQUENCE [LARGE SCALE GENOMIC DNA]</scope>
    <source>
        <strain evidence="3">DSM 16990</strain>
    </source>
</reference>
<evidence type="ECO:0000256" key="1">
    <source>
        <dbReference type="SAM" id="SignalP"/>
    </source>
</evidence>